<proteinExistence type="predicted"/>
<dbReference type="Proteomes" id="UP000595140">
    <property type="component" value="Unassembled WGS sequence"/>
</dbReference>
<evidence type="ECO:0000313" key="2">
    <source>
        <dbReference type="Proteomes" id="UP000595140"/>
    </source>
</evidence>
<accession>A0A484KBM7</accession>
<protein>
    <submittedName>
        <fullName evidence="1">Uncharacterized protein</fullName>
    </submittedName>
</protein>
<gene>
    <name evidence="1" type="ORF">CCAM_LOCUS3040</name>
</gene>
<evidence type="ECO:0000313" key="1">
    <source>
        <dbReference type="EMBL" id="VFQ61264.1"/>
    </source>
</evidence>
<organism evidence="1 2">
    <name type="scientific">Cuscuta campestris</name>
    <dbReference type="NCBI Taxonomy" id="132261"/>
    <lineage>
        <taxon>Eukaryota</taxon>
        <taxon>Viridiplantae</taxon>
        <taxon>Streptophyta</taxon>
        <taxon>Embryophyta</taxon>
        <taxon>Tracheophyta</taxon>
        <taxon>Spermatophyta</taxon>
        <taxon>Magnoliopsida</taxon>
        <taxon>eudicotyledons</taxon>
        <taxon>Gunneridae</taxon>
        <taxon>Pentapetalae</taxon>
        <taxon>asterids</taxon>
        <taxon>lamiids</taxon>
        <taxon>Solanales</taxon>
        <taxon>Convolvulaceae</taxon>
        <taxon>Cuscuteae</taxon>
        <taxon>Cuscuta</taxon>
        <taxon>Cuscuta subgen. Grammica</taxon>
        <taxon>Cuscuta sect. Cleistogrammica</taxon>
    </lineage>
</organism>
<dbReference type="AlphaFoldDB" id="A0A484KBM7"/>
<dbReference type="OrthoDB" id="10608651at2759"/>
<sequence length="70" mass="7905">MTMKSPEWTSFGLVNIVLRDDDWVECLEMVSFVSKTLENHESITQIKTESIVELFVGSAGKSTSPKIDLR</sequence>
<name>A0A484KBM7_9ASTE</name>
<reference evidence="1 2" key="1">
    <citation type="submission" date="2018-04" db="EMBL/GenBank/DDBJ databases">
        <authorList>
            <person name="Vogel A."/>
        </authorList>
    </citation>
    <scope>NUCLEOTIDE SEQUENCE [LARGE SCALE GENOMIC DNA]</scope>
</reference>
<keyword evidence="2" id="KW-1185">Reference proteome</keyword>
<dbReference type="EMBL" id="OOIL02000150">
    <property type="protein sequence ID" value="VFQ61264.1"/>
    <property type="molecule type" value="Genomic_DNA"/>
</dbReference>